<sequence length="210" mass="21561">MASRQGVAGAPTLTEAPTGCSHAVCGLVEKNEEVGTGKKMTYTLTVNVGEELPLILASTVAVDVGARIVVALAGSCIGDVEVSAPTICDAQMLGWTGPSSAGPALLPKTFNPGDDAPKDRPKAGKATAALDKLGNVEVAEGVDALFVSKKKLTKEEKEIEKLEKAAAKGDEKAATKLQHLKVRQAIAAKRAAGEEVFTDDELEAAGLSAP</sequence>
<feature type="coiled-coil region" evidence="1">
    <location>
        <begin position="145"/>
        <end position="172"/>
    </location>
</feature>
<protein>
    <submittedName>
        <fullName evidence="2">Uncharacterized protein</fullName>
    </submittedName>
</protein>
<comment type="caution">
    <text evidence="2">The sequence shown here is derived from an EMBL/GenBank/DDBJ whole genome shotgun (WGS) entry which is preliminary data.</text>
</comment>
<gene>
    <name evidence="2" type="ORF">Ctob_012469</name>
</gene>
<dbReference type="AlphaFoldDB" id="A0A0M0K8Z8"/>
<dbReference type="Proteomes" id="UP000037460">
    <property type="component" value="Unassembled WGS sequence"/>
</dbReference>
<reference evidence="3" key="1">
    <citation type="journal article" date="2015" name="PLoS Genet.">
        <title>Genome Sequence and Transcriptome Analyses of Chrysochromulina tobin: Metabolic Tools for Enhanced Algal Fitness in the Prominent Order Prymnesiales (Haptophyceae).</title>
        <authorList>
            <person name="Hovde B.T."/>
            <person name="Deodato C.R."/>
            <person name="Hunsperger H.M."/>
            <person name="Ryken S.A."/>
            <person name="Yost W."/>
            <person name="Jha R.K."/>
            <person name="Patterson J."/>
            <person name="Monnat R.J. Jr."/>
            <person name="Barlow S.B."/>
            <person name="Starkenburg S.R."/>
            <person name="Cattolico R.A."/>
        </authorList>
    </citation>
    <scope>NUCLEOTIDE SEQUENCE</scope>
    <source>
        <strain evidence="3">CCMP291</strain>
    </source>
</reference>
<evidence type="ECO:0000256" key="1">
    <source>
        <dbReference type="SAM" id="Coils"/>
    </source>
</evidence>
<dbReference type="OrthoDB" id="2154715at2759"/>
<proteinExistence type="predicted"/>
<keyword evidence="3" id="KW-1185">Reference proteome</keyword>
<accession>A0A0M0K8Z8</accession>
<keyword evidence="1" id="KW-0175">Coiled coil</keyword>
<evidence type="ECO:0000313" key="2">
    <source>
        <dbReference type="EMBL" id="KOO35300.1"/>
    </source>
</evidence>
<organism evidence="2 3">
    <name type="scientific">Chrysochromulina tobinii</name>
    <dbReference type="NCBI Taxonomy" id="1460289"/>
    <lineage>
        <taxon>Eukaryota</taxon>
        <taxon>Haptista</taxon>
        <taxon>Haptophyta</taxon>
        <taxon>Prymnesiophyceae</taxon>
        <taxon>Prymnesiales</taxon>
        <taxon>Chrysochromulinaceae</taxon>
        <taxon>Chrysochromulina</taxon>
    </lineage>
</organism>
<name>A0A0M0K8Z8_9EUKA</name>
<evidence type="ECO:0000313" key="3">
    <source>
        <dbReference type="Proteomes" id="UP000037460"/>
    </source>
</evidence>
<dbReference type="EMBL" id="JWZX01000919">
    <property type="protein sequence ID" value="KOO35300.1"/>
    <property type="molecule type" value="Genomic_DNA"/>
</dbReference>